<organism evidence="1">
    <name type="scientific">Arundo donax</name>
    <name type="common">Giant reed</name>
    <name type="synonym">Donax arundinaceus</name>
    <dbReference type="NCBI Taxonomy" id="35708"/>
    <lineage>
        <taxon>Eukaryota</taxon>
        <taxon>Viridiplantae</taxon>
        <taxon>Streptophyta</taxon>
        <taxon>Embryophyta</taxon>
        <taxon>Tracheophyta</taxon>
        <taxon>Spermatophyta</taxon>
        <taxon>Magnoliopsida</taxon>
        <taxon>Liliopsida</taxon>
        <taxon>Poales</taxon>
        <taxon>Poaceae</taxon>
        <taxon>PACMAD clade</taxon>
        <taxon>Arundinoideae</taxon>
        <taxon>Arundineae</taxon>
        <taxon>Arundo</taxon>
    </lineage>
</organism>
<proteinExistence type="predicted"/>
<reference evidence="1" key="1">
    <citation type="submission" date="2014-09" db="EMBL/GenBank/DDBJ databases">
        <authorList>
            <person name="Magalhaes I.L.F."/>
            <person name="Oliveira U."/>
            <person name="Santos F.R."/>
            <person name="Vidigal T.H.D.A."/>
            <person name="Brescovit A.D."/>
            <person name="Santos A.J."/>
        </authorList>
    </citation>
    <scope>NUCLEOTIDE SEQUENCE</scope>
    <source>
        <tissue evidence="1">Shoot tissue taken approximately 20 cm above the soil surface</tissue>
    </source>
</reference>
<name>A0A0A9A497_ARUDO</name>
<evidence type="ECO:0000313" key="1">
    <source>
        <dbReference type="EMBL" id="JAD45916.1"/>
    </source>
</evidence>
<dbReference type="AlphaFoldDB" id="A0A0A9A497"/>
<reference evidence="1" key="2">
    <citation type="journal article" date="2015" name="Data Brief">
        <title>Shoot transcriptome of the giant reed, Arundo donax.</title>
        <authorList>
            <person name="Barrero R.A."/>
            <person name="Guerrero F.D."/>
            <person name="Moolhuijzen P."/>
            <person name="Goolsby J.A."/>
            <person name="Tidwell J."/>
            <person name="Bellgard S.E."/>
            <person name="Bellgard M.I."/>
        </authorList>
    </citation>
    <scope>NUCLEOTIDE SEQUENCE</scope>
    <source>
        <tissue evidence="1">Shoot tissue taken approximately 20 cm above the soil surface</tissue>
    </source>
</reference>
<sequence length="23" mass="2565">MHSLTVAHHLLIILTSGWEPPVL</sequence>
<protein>
    <submittedName>
        <fullName evidence="1">Uncharacterized protein</fullName>
    </submittedName>
</protein>
<accession>A0A0A9A497</accession>
<dbReference type="EMBL" id="GBRH01251979">
    <property type="protein sequence ID" value="JAD45916.1"/>
    <property type="molecule type" value="Transcribed_RNA"/>
</dbReference>